<dbReference type="EMBL" id="BQKY01000003">
    <property type="protein sequence ID" value="GJN88750.1"/>
    <property type="molecule type" value="Genomic_DNA"/>
</dbReference>
<dbReference type="Proteomes" id="UP001342314">
    <property type="component" value="Unassembled WGS sequence"/>
</dbReference>
<name>A0AAV5GG54_9BASI</name>
<organism evidence="2 3">
    <name type="scientific">Rhodotorula paludigena</name>
    <dbReference type="NCBI Taxonomy" id="86838"/>
    <lineage>
        <taxon>Eukaryota</taxon>
        <taxon>Fungi</taxon>
        <taxon>Dikarya</taxon>
        <taxon>Basidiomycota</taxon>
        <taxon>Pucciniomycotina</taxon>
        <taxon>Microbotryomycetes</taxon>
        <taxon>Sporidiobolales</taxon>
        <taxon>Sporidiobolaceae</taxon>
        <taxon>Rhodotorula</taxon>
    </lineage>
</organism>
<reference evidence="2 3" key="1">
    <citation type="submission" date="2021-12" db="EMBL/GenBank/DDBJ databases">
        <title>High titer production of polyol ester of fatty acids by Rhodotorula paludigena BS15 towards product separation-free biomass refinery.</title>
        <authorList>
            <person name="Mano J."/>
            <person name="Ono H."/>
            <person name="Tanaka T."/>
            <person name="Naito K."/>
            <person name="Sushida H."/>
            <person name="Ike M."/>
            <person name="Tokuyasu K."/>
            <person name="Kitaoka M."/>
        </authorList>
    </citation>
    <scope>NUCLEOTIDE SEQUENCE [LARGE SCALE GENOMIC DNA]</scope>
    <source>
        <strain evidence="2 3">BS15</strain>
    </source>
</reference>
<protein>
    <submittedName>
        <fullName evidence="2">Uncharacterized protein</fullName>
    </submittedName>
</protein>
<sequence length="635" mass="67757">MLESLSPSRFNAIVNGGGSARTGSATVFLLLALRTLPSFNPRGVTLAKAGLLTHLNLQLGGKLPPTPLALCEAGNSQLSVDAGVKDTAAALADRIPLNKGLLQHVPKASWSLLRHLQEQLKNLRPQDEDWDVDHLASAGRLLFLALLDLGAIESLDPAFKLKYLRKITLEPPIKRAAPFLPTEDICQLAKYWWNPLRLLLSPMVPAVTDKTPASWLTSERHGGVWHDPAPLLLCLDPKGCAKLAGAPFGPSSRLKYKFDQVPVHEFGKSEADAAACLAFAEYVWEHRAKLLAEPKLANVAALPKERYSAATNGRWPAKALDSLPFEAFCLAHPRSLSSEIENVDEFAGGVVWAYPGHCALAAFIADRFSLPTFSSTLVTFPLIDPDAPTVSMSATATAATAGTGGAGDAATPDRGQHAAARIGPVSGEPPSTGAGGSRKQPRKGGPDALKTRKKGPKGRRTGETDEEDAGQSDDSEALDYNDDAASVSSKDKPEVAVRLSRAGDDNDGSQPPVDIVSLYDVHNLYQRVGIWLALNKLQQRAKKLGEPRFVMPTGENSEHGPILLVAFLTPADACALLRLAPATERDRRSWALPAGGVRLGRAAIVLALLHTPAFDATPSSVHVLSAALQPPHHES</sequence>
<evidence type="ECO:0000313" key="2">
    <source>
        <dbReference type="EMBL" id="GJN88750.1"/>
    </source>
</evidence>
<keyword evidence="3" id="KW-1185">Reference proteome</keyword>
<gene>
    <name evidence="2" type="ORF">Rhopal_001718-T1</name>
</gene>
<feature type="region of interest" description="Disordered" evidence="1">
    <location>
        <begin position="400"/>
        <end position="511"/>
    </location>
</feature>
<feature type="compositionally biased region" description="Acidic residues" evidence="1">
    <location>
        <begin position="464"/>
        <end position="482"/>
    </location>
</feature>
<evidence type="ECO:0000256" key="1">
    <source>
        <dbReference type="SAM" id="MobiDB-lite"/>
    </source>
</evidence>
<evidence type="ECO:0000313" key="3">
    <source>
        <dbReference type="Proteomes" id="UP001342314"/>
    </source>
</evidence>
<comment type="caution">
    <text evidence="2">The sequence shown here is derived from an EMBL/GenBank/DDBJ whole genome shotgun (WGS) entry which is preliminary data.</text>
</comment>
<accession>A0AAV5GG54</accession>
<proteinExistence type="predicted"/>
<dbReference type="AlphaFoldDB" id="A0AAV5GG54"/>